<feature type="coiled-coil region" evidence="1">
    <location>
        <begin position="879"/>
        <end position="1036"/>
    </location>
</feature>
<evidence type="ECO:0000256" key="1">
    <source>
        <dbReference type="SAM" id="Coils"/>
    </source>
</evidence>
<evidence type="ECO:0000256" key="2">
    <source>
        <dbReference type="SAM" id="MobiDB-lite"/>
    </source>
</evidence>
<feature type="non-terminal residue" evidence="3">
    <location>
        <position position="1156"/>
    </location>
</feature>
<feature type="compositionally biased region" description="Basic and acidic residues" evidence="2">
    <location>
        <begin position="19"/>
        <end position="46"/>
    </location>
</feature>
<feature type="region of interest" description="Disordered" evidence="2">
    <location>
        <begin position="65"/>
        <end position="111"/>
    </location>
</feature>
<dbReference type="Gene3D" id="1.10.287.1490">
    <property type="match status" value="1"/>
</dbReference>
<gene>
    <name evidence="3" type="ORF">THRCLA_20227</name>
</gene>
<feature type="region of interest" description="Disordered" evidence="2">
    <location>
        <begin position="1"/>
        <end position="49"/>
    </location>
</feature>
<feature type="compositionally biased region" description="Polar residues" evidence="2">
    <location>
        <begin position="134"/>
        <end position="147"/>
    </location>
</feature>
<name>A0A1W0A9V1_9STRA</name>
<feature type="region of interest" description="Disordered" evidence="2">
    <location>
        <begin position="127"/>
        <end position="157"/>
    </location>
</feature>
<dbReference type="STRING" id="74557.A0A1W0A9V1"/>
<dbReference type="EMBL" id="JNBS01000281">
    <property type="protein sequence ID" value="OQS07074.1"/>
    <property type="molecule type" value="Genomic_DNA"/>
</dbReference>
<organism evidence="3 4">
    <name type="scientific">Thraustotheca clavata</name>
    <dbReference type="NCBI Taxonomy" id="74557"/>
    <lineage>
        <taxon>Eukaryota</taxon>
        <taxon>Sar</taxon>
        <taxon>Stramenopiles</taxon>
        <taxon>Oomycota</taxon>
        <taxon>Saprolegniomycetes</taxon>
        <taxon>Saprolegniales</taxon>
        <taxon>Achlyaceae</taxon>
        <taxon>Thraustotheca</taxon>
    </lineage>
</organism>
<keyword evidence="1" id="KW-0175">Coiled coil</keyword>
<feature type="coiled-coil region" evidence="1">
    <location>
        <begin position="347"/>
        <end position="433"/>
    </location>
</feature>
<evidence type="ECO:0000313" key="4">
    <source>
        <dbReference type="Proteomes" id="UP000243217"/>
    </source>
</evidence>
<comment type="caution">
    <text evidence="3">The sequence shown here is derived from an EMBL/GenBank/DDBJ whole genome shotgun (WGS) entry which is preliminary data.</text>
</comment>
<dbReference type="Proteomes" id="UP000243217">
    <property type="component" value="Unassembled WGS sequence"/>
</dbReference>
<protein>
    <submittedName>
        <fullName evidence="3">Uncharacterized protein</fullName>
    </submittedName>
</protein>
<keyword evidence="4" id="KW-1185">Reference proteome</keyword>
<feature type="coiled-coil region" evidence="1">
    <location>
        <begin position="233"/>
        <end position="323"/>
    </location>
</feature>
<dbReference type="SUPFAM" id="SSF57997">
    <property type="entry name" value="Tropomyosin"/>
    <property type="match status" value="1"/>
</dbReference>
<feature type="coiled-coil region" evidence="1">
    <location>
        <begin position="532"/>
        <end position="573"/>
    </location>
</feature>
<feature type="coiled-coil region" evidence="1">
    <location>
        <begin position="468"/>
        <end position="502"/>
    </location>
</feature>
<evidence type="ECO:0000313" key="3">
    <source>
        <dbReference type="EMBL" id="OQS07074.1"/>
    </source>
</evidence>
<sequence length="1156" mass="130051">MLSGVPSYLRSTSSSSGKVKKDAEKKPPDFMVRRPNAKKEKDEFRVRPPAAPLTIAIPSSAPIVASTGATASQRQKRTVAAPSPKKIVKRTTATGEERKMRSPPITTNNVPSYMRQTVSRGYKEGALQHPGEQASISPPQMKATTPRQVAKPQVTSKPTAVPAVTKTTAVSAVTKKIVRQPVQVKVTAKEPCVEINPANDPESPPLSVEKLDTVVQSEPEVKSIMTVDEALDLALALRQIEEYKSQLENAEATIAQATSERDEAHANCQELRTNMEKMTQSIALHKQRLESYNDTTLTLQRQRDSLQEELIEHKMALSDLKSQMQSVANSASPPGSPEKIPELTVAVSTLQEELAAKDKEMDKLNHICGKLQLEVNHFEKKELEWQSTKSTMDRLLADLQANILTLENRAEVSVELQEQMNKLHVERKELIEKYEHQLALVDAQAKDVLNATWKEQDELRKSLELAHAQQLNFINQEHQAKIQKLEAHIDEHAQRVDAVKALNESHLGDLKSRVAELESQAVIQTTVDDSTLQDYKNRLDAAEATIMGFKAQLDRANAINQRLRQQLEHARLHFEDHNVNSNDIDERNSAVQNAELLNQKCLGYEMEISRLHGTIEAYEEQQESMLAEISHFKAELASSQSHISSLENSISIVQSEFESIKEEKELLESNHQALVAAAENALLDHQEQVSNLQKQLQTHSALSIECDANAAIIEALKSEVQDLEEKKALQTKENEQLKVENEKLTHSLQEIVESKEVEIQENCSQKVALETERSELQAQVNSLKESLQSQNNTIETDKQALQAIEASYKIQIDELSEKIATESLQKNTFAESLTKANEELPAIRAEIQEKEAALAIVLAKLTVEANERIQMGNSHKCIVNALNKEKLELQEAIKLKENELQKTQEDIAAHDAIVESYKEQISNISISSNDEVQERTRLQEQLTILNKEYQQQSDRMEAVILELETAKTQHEKYKSGQMTMLTALQSELTKYTTENEDLQKKWDNITEENTALKAGMESYEIELEALKDSHVQHQRHDTKASDHEQLRSIQNYGAKKEELTDEIDHADTVRNKVTNSSNEIERLQQQLNQQKEEEMRLREQIQMLQAKAATTSSLPPTIAHSVMGKGIVILHTGSFDLQAGLLYEDVNTYIPLIKIS</sequence>
<proteinExistence type="predicted"/>
<accession>A0A1W0A9V1</accession>
<feature type="coiled-coil region" evidence="1">
    <location>
        <begin position="615"/>
        <end position="853"/>
    </location>
</feature>
<dbReference type="OrthoDB" id="74201at2759"/>
<reference evidence="3 4" key="1">
    <citation type="journal article" date="2014" name="Genome Biol. Evol.">
        <title>The secreted proteins of Achlya hypogyna and Thraustotheca clavata identify the ancestral oomycete secretome and reveal gene acquisitions by horizontal gene transfer.</title>
        <authorList>
            <person name="Misner I."/>
            <person name="Blouin N."/>
            <person name="Leonard G."/>
            <person name="Richards T.A."/>
            <person name="Lane C.E."/>
        </authorList>
    </citation>
    <scope>NUCLEOTIDE SEQUENCE [LARGE SCALE GENOMIC DNA]</scope>
    <source>
        <strain evidence="3 4">ATCC 34112</strain>
    </source>
</reference>
<feature type="coiled-coil region" evidence="1">
    <location>
        <begin position="1066"/>
        <end position="1107"/>
    </location>
</feature>
<dbReference type="AlphaFoldDB" id="A0A1W0A9V1"/>